<dbReference type="CDD" id="cd16442">
    <property type="entry name" value="BPL"/>
    <property type="match status" value="1"/>
</dbReference>
<evidence type="ECO:0000313" key="3">
    <source>
        <dbReference type="Proteomes" id="UP000462362"/>
    </source>
</evidence>
<dbReference type="InterPro" id="IPR008988">
    <property type="entry name" value="Transcriptional_repressor_C"/>
</dbReference>
<gene>
    <name evidence="2" type="ORF">GMD42_07370</name>
</gene>
<dbReference type="SUPFAM" id="SSF50037">
    <property type="entry name" value="C-terminal domain of transcriptional repressors"/>
    <property type="match status" value="1"/>
</dbReference>
<dbReference type="Gene3D" id="3.30.930.10">
    <property type="entry name" value="Bira Bifunctional Protein, Domain 2"/>
    <property type="match status" value="1"/>
</dbReference>
<dbReference type="EC" id="6.3.4.15" evidence="2"/>
<accession>A0A6I3S8F5</accession>
<dbReference type="Proteomes" id="UP000462362">
    <property type="component" value="Unassembled WGS sequence"/>
</dbReference>
<protein>
    <submittedName>
        <fullName evidence="2">Biotin--[acetyl-CoA-carboxylase] ligase</fullName>
        <ecNumber evidence="2">6.3.4.15</ecNumber>
    </submittedName>
</protein>
<proteinExistence type="predicted"/>
<reference evidence="2 3" key="1">
    <citation type="journal article" date="2019" name="Nat. Med.">
        <title>A library of human gut bacterial isolates paired with longitudinal multiomics data enables mechanistic microbiome research.</title>
        <authorList>
            <person name="Poyet M."/>
            <person name="Groussin M."/>
            <person name="Gibbons S.M."/>
            <person name="Avila-Pacheco J."/>
            <person name="Jiang X."/>
            <person name="Kearney S.M."/>
            <person name="Perrotta A.R."/>
            <person name="Berdy B."/>
            <person name="Zhao S."/>
            <person name="Lieberman T.D."/>
            <person name="Swanson P.K."/>
            <person name="Smith M."/>
            <person name="Roesemann S."/>
            <person name="Alexander J.E."/>
            <person name="Rich S.A."/>
            <person name="Livny J."/>
            <person name="Vlamakis H."/>
            <person name="Clish C."/>
            <person name="Bullock K."/>
            <person name="Deik A."/>
            <person name="Scott J."/>
            <person name="Pierce K.A."/>
            <person name="Xavier R.J."/>
            <person name="Alm E.J."/>
        </authorList>
    </citation>
    <scope>NUCLEOTIDE SEQUENCE [LARGE SCALE GENOMIC DNA]</scope>
    <source>
        <strain evidence="2 3">BIOML-A2</strain>
    </source>
</reference>
<dbReference type="RefSeq" id="WP_155167981.1">
    <property type="nucleotide sequence ID" value="NZ_WNCA01000014.1"/>
</dbReference>
<dbReference type="Pfam" id="PF03099">
    <property type="entry name" value="BPL_LplA_LipB"/>
    <property type="match status" value="1"/>
</dbReference>
<dbReference type="NCBIfam" id="TIGR00121">
    <property type="entry name" value="birA_ligase"/>
    <property type="match status" value="1"/>
</dbReference>
<dbReference type="PANTHER" id="PTHR12835">
    <property type="entry name" value="BIOTIN PROTEIN LIGASE"/>
    <property type="match status" value="1"/>
</dbReference>
<sequence length="263" mass="29596">MKDYLETECVEKIKKECLLQVFDEIDSTNEYLKKLVKREASSLAQPILVVAQRQTAGKGTKGRKWMDSPASLKFSLLIGFEEESERLALLSPYIALKLRKVLSAAAKEEVKIKWPNDLYCFGGKTAGILTEVIQKKGMAYLIIGVGINLATDPEVVRKINSPVGSLFKHIEPEELERVRSLILSCACEEIIRAVRSLPEKFSAEEIKEWNHSDLYKGRKLRLIEGEKIVSEGQNMGIDKKGRILLQDGNQQKAFCIGEASLRL</sequence>
<keyword evidence="1 2" id="KW-0436">Ligase</keyword>
<dbReference type="PANTHER" id="PTHR12835:SF5">
    <property type="entry name" value="BIOTIN--PROTEIN LIGASE"/>
    <property type="match status" value="1"/>
</dbReference>
<dbReference type="PROSITE" id="PS51733">
    <property type="entry name" value="BPL_LPL_CATALYTIC"/>
    <property type="match status" value="1"/>
</dbReference>
<name>A0A6I3S8F5_9BURK</name>
<organism evidence="2 3">
    <name type="scientific">Parasutterella excrementihominis</name>
    <dbReference type="NCBI Taxonomy" id="487175"/>
    <lineage>
        <taxon>Bacteria</taxon>
        <taxon>Pseudomonadati</taxon>
        <taxon>Pseudomonadota</taxon>
        <taxon>Betaproteobacteria</taxon>
        <taxon>Burkholderiales</taxon>
        <taxon>Sutterellaceae</taxon>
        <taxon>Parasutterella</taxon>
    </lineage>
</organism>
<evidence type="ECO:0000313" key="2">
    <source>
        <dbReference type="EMBL" id="MTU43443.1"/>
    </source>
</evidence>
<dbReference type="EMBL" id="WNCL01000019">
    <property type="protein sequence ID" value="MTU43443.1"/>
    <property type="molecule type" value="Genomic_DNA"/>
</dbReference>
<dbReference type="GO" id="GO:0004077">
    <property type="term" value="F:biotin--[biotin carboxyl-carrier protein] ligase activity"/>
    <property type="evidence" value="ECO:0007669"/>
    <property type="project" value="UniProtKB-EC"/>
</dbReference>
<dbReference type="InterPro" id="IPR004408">
    <property type="entry name" value="Biotin_CoA_COase_ligase"/>
</dbReference>
<dbReference type="Gene3D" id="2.30.30.100">
    <property type="match status" value="1"/>
</dbReference>
<dbReference type="AlphaFoldDB" id="A0A6I3S8F5"/>
<evidence type="ECO:0000256" key="1">
    <source>
        <dbReference type="ARBA" id="ARBA00022598"/>
    </source>
</evidence>
<dbReference type="GO" id="GO:0005737">
    <property type="term" value="C:cytoplasm"/>
    <property type="evidence" value="ECO:0007669"/>
    <property type="project" value="TreeGrafter"/>
</dbReference>
<dbReference type="InterPro" id="IPR045864">
    <property type="entry name" value="aa-tRNA-synth_II/BPL/LPL"/>
</dbReference>
<dbReference type="SUPFAM" id="SSF55681">
    <property type="entry name" value="Class II aaRS and biotin synthetases"/>
    <property type="match status" value="1"/>
</dbReference>
<comment type="caution">
    <text evidence="2">The sequence shown here is derived from an EMBL/GenBank/DDBJ whole genome shotgun (WGS) entry which is preliminary data.</text>
</comment>
<dbReference type="InterPro" id="IPR004143">
    <property type="entry name" value="BPL_LPL_catalytic"/>
</dbReference>